<dbReference type="FunFam" id="1.20.58.340:FF:000023">
    <property type="entry name" value="Magnesium transporter MRS2-E"/>
    <property type="match status" value="1"/>
</dbReference>
<evidence type="ECO:0000313" key="5">
    <source>
        <dbReference type="Proteomes" id="UP000325577"/>
    </source>
</evidence>
<dbReference type="Proteomes" id="UP000325577">
    <property type="component" value="Linkage Group LG16"/>
</dbReference>
<dbReference type="InterPro" id="IPR039204">
    <property type="entry name" value="MRS2-like"/>
</dbReference>
<comment type="function">
    <text evidence="2">Magnesium transporter that may mediate the influx of magnesium.</text>
</comment>
<gene>
    <name evidence="4" type="ORF">F0562_029019</name>
</gene>
<keyword evidence="2" id="KW-0460">Magnesium</keyword>
<reference evidence="4 5" key="1">
    <citation type="submission" date="2019-09" db="EMBL/GenBank/DDBJ databases">
        <title>A chromosome-level genome assembly of the Chinese tupelo Nyssa sinensis.</title>
        <authorList>
            <person name="Yang X."/>
            <person name="Kang M."/>
            <person name="Yang Y."/>
            <person name="Xiong H."/>
            <person name="Wang M."/>
            <person name="Zhang Z."/>
            <person name="Wang Z."/>
            <person name="Wu H."/>
            <person name="Ma T."/>
            <person name="Liu J."/>
            <person name="Xi Z."/>
        </authorList>
    </citation>
    <scope>NUCLEOTIDE SEQUENCE [LARGE SCALE GENOMIC DNA]</scope>
    <source>
        <strain evidence="4">J267</strain>
        <tissue evidence="4">Leaf</tissue>
    </source>
</reference>
<sequence length="409" mass="45404">MSMGDSGELNLTPLVKRKGVGTRAWLVVSELGKSRIEEVGKHSIMRRTGIPARDLRILDPALSYPSTILGRERAIVVNLEHVKAIITATEMLILNSKDPSVATFVSNLECKLSNFDASQSPAIKGSGMAIEDSPSDSKPEASNSSPKVSFNALKMDGQKVLPFEFRVLEICLEFVCGCLESETSTMEQEAYPALDELSVRTGSLNLQRVRLIKNRLVVLFGRVQKVRDELQYLLDDDMDMAEMYLTDKLDSRQFEDRVLEDETENEVLDDYSDEDMRSNQSSSANLTRQRPKIEELEMLLEAYFVQVEGTLNKLSTMREYVNNTEDYLNIILDDKQNGMLQIGVIMGIGLVILNIGLVISGLLGMSIGIPLLDSGVPQQFYATTAGLVGGSFICFLIAMIWIKKKGLLG</sequence>
<comment type="similarity">
    <text evidence="1 2">Belongs to the CorA metal ion transporter (MIT) (TC 1.A.35.5) family.</text>
</comment>
<dbReference type="FunFam" id="2.40.128.330:FF:000001">
    <property type="entry name" value="Magnesium transporter MRS2-1"/>
    <property type="match status" value="1"/>
</dbReference>
<feature type="region of interest" description="Disordered" evidence="3">
    <location>
        <begin position="126"/>
        <end position="146"/>
    </location>
</feature>
<dbReference type="Gene3D" id="2.40.128.330">
    <property type="match status" value="1"/>
</dbReference>
<evidence type="ECO:0000313" key="4">
    <source>
        <dbReference type="EMBL" id="KAA8536541.1"/>
    </source>
</evidence>
<organism evidence="4 5">
    <name type="scientific">Nyssa sinensis</name>
    <dbReference type="NCBI Taxonomy" id="561372"/>
    <lineage>
        <taxon>Eukaryota</taxon>
        <taxon>Viridiplantae</taxon>
        <taxon>Streptophyta</taxon>
        <taxon>Embryophyta</taxon>
        <taxon>Tracheophyta</taxon>
        <taxon>Spermatophyta</taxon>
        <taxon>Magnoliopsida</taxon>
        <taxon>eudicotyledons</taxon>
        <taxon>Gunneridae</taxon>
        <taxon>Pentapetalae</taxon>
        <taxon>asterids</taxon>
        <taxon>Cornales</taxon>
        <taxon>Nyssaceae</taxon>
        <taxon>Nyssa</taxon>
    </lineage>
</organism>
<keyword evidence="5" id="KW-1185">Reference proteome</keyword>
<dbReference type="Gene3D" id="1.20.58.340">
    <property type="entry name" value="Magnesium transport protein CorA, transmembrane region"/>
    <property type="match status" value="1"/>
</dbReference>
<feature type="compositionally biased region" description="Polar residues" evidence="3">
    <location>
        <begin position="278"/>
        <end position="287"/>
    </location>
</feature>
<proteinExistence type="inferred from homology"/>
<dbReference type="GO" id="GO:0016020">
    <property type="term" value="C:membrane"/>
    <property type="evidence" value="ECO:0007669"/>
    <property type="project" value="UniProtKB-SubCell"/>
</dbReference>
<evidence type="ECO:0000256" key="2">
    <source>
        <dbReference type="RuleBase" id="RU366041"/>
    </source>
</evidence>
<dbReference type="CDD" id="cd12823">
    <property type="entry name" value="Mrs2_Mfm1p-like"/>
    <property type="match status" value="1"/>
</dbReference>
<keyword evidence="2" id="KW-0406">Ion transport</keyword>
<dbReference type="GO" id="GO:0015095">
    <property type="term" value="F:magnesium ion transmembrane transporter activity"/>
    <property type="evidence" value="ECO:0007669"/>
    <property type="project" value="UniProtKB-ARBA"/>
</dbReference>
<dbReference type="PANTHER" id="PTHR13890">
    <property type="entry name" value="RNA SPLICING PROTEIN MRS2, MITOCHONDRIAL"/>
    <property type="match status" value="1"/>
</dbReference>
<keyword evidence="2" id="KW-0813">Transport</keyword>
<keyword evidence="2" id="KW-0472">Membrane</keyword>
<dbReference type="Pfam" id="PF22099">
    <property type="entry name" value="MRS2-like"/>
    <property type="match status" value="2"/>
</dbReference>
<keyword evidence="2" id="KW-1133">Transmembrane helix</keyword>
<dbReference type="OrthoDB" id="10251508at2759"/>
<feature type="transmembrane region" description="Helical" evidence="2">
    <location>
        <begin position="344"/>
        <end position="368"/>
    </location>
</feature>
<feature type="region of interest" description="Disordered" evidence="3">
    <location>
        <begin position="261"/>
        <end position="287"/>
    </location>
</feature>
<evidence type="ECO:0000256" key="3">
    <source>
        <dbReference type="SAM" id="MobiDB-lite"/>
    </source>
</evidence>
<comment type="subcellular location">
    <subcellularLocation>
        <location evidence="2">Membrane</location>
        <topology evidence="2">Multi-pass membrane protein</topology>
    </subcellularLocation>
</comment>
<dbReference type="AlphaFoldDB" id="A0A5J5B5W4"/>
<feature type="transmembrane region" description="Helical" evidence="2">
    <location>
        <begin position="380"/>
        <end position="402"/>
    </location>
</feature>
<dbReference type="PANTHER" id="PTHR13890:SF29">
    <property type="entry name" value="MAGNESIUM TRANSPORTER MRS2-F"/>
    <property type="match status" value="1"/>
</dbReference>
<name>A0A5J5B5W4_9ASTE</name>
<protein>
    <recommendedName>
        <fullName evidence="2">Magnesium transporter</fullName>
    </recommendedName>
</protein>
<accession>A0A5J5B5W4</accession>
<feature type="compositionally biased region" description="Acidic residues" evidence="3">
    <location>
        <begin position="261"/>
        <end position="273"/>
    </location>
</feature>
<dbReference type="EMBL" id="CM018039">
    <property type="protein sequence ID" value="KAA8536541.1"/>
    <property type="molecule type" value="Genomic_DNA"/>
</dbReference>
<evidence type="ECO:0000256" key="1">
    <source>
        <dbReference type="ARBA" id="ARBA00007535"/>
    </source>
</evidence>
<keyword evidence="2" id="KW-0812">Transmembrane</keyword>